<dbReference type="PANTHER" id="PTHR46512:SF9">
    <property type="entry name" value="PEPTIDYLPROLYL ISOMERASE"/>
    <property type="match status" value="1"/>
</dbReference>
<dbReference type="AlphaFoldDB" id="G4ZFB4"/>
<dbReference type="OMA" id="ANMATCY"/>
<accession>G4ZFB4</accession>
<dbReference type="Proteomes" id="UP000002640">
    <property type="component" value="Unassembled WGS sequence"/>
</dbReference>
<sequence>MTTDRGAGCIRWSLYRDAACSETACLLSGSLPVDQVRCAQPQTLPNSPDSAANSTLFALDSTGIQLVPELQQRLQCLLDREQGVRSDSNEASMYLGNDAVPVAVGDLTLGSRAAELGEQEGGWFSWKLARAGEYRARGNEAFKQEHYSAAVRLYKRALAWLEPPILRSDATLDAKVEYSVEELQLVNPVAVACYANMATCYSKLDGDGDVDRCIAAASSALDLDASHVKARYRRSQAYVSSKEFELAVADLTKLRELEPDNKLFRSALTRAQAARTQLRKKQQNAFANLFDK</sequence>
<dbReference type="EC" id="5.2.1.8" evidence="2"/>
<dbReference type="STRING" id="1094619.G4ZFB4"/>
<gene>
    <name evidence="6" type="ORF">PHYSODRAFT_504174</name>
</gene>
<name>G4ZFB4_PHYSP</name>
<dbReference type="InterPro" id="IPR050754">
    <property type="entry name" value="FKBP4/5/8-like"/>
</dbReference>
<dbReference type="InterPro" id="IPR019734">
    <property type="entry name" value="TPR_rpt"/>
</dbReference>
<evidence type="ECO:0000313" key="7">
    <source>
        <dbReference type="Proteomes" id="UP000002640"/>
    </source>
</evidence>
<dbReference type="PANTHER" id="PTHR46512">
    <property type="entry name" value="PEPTIDYLPROLYL ISOMERASE"/>
    <property type="match status" value="1"/>
</dbReference>
<keyword evidence="4" id="KW-0413">Isomerase</keyword>
<dbReference type="InParanoid" id="G4ZFB4"/>
<keyword evidence="5" id="KW-0802">TPR repeat</keyword>
<comment type="catalytic activity">
    <reaction evidence="1">
        <text>[protein]-peptidylproline (omega=180) = [protein]-peptidylproline (omega=0)</text>
        <dbReference type="Rhea" id="RHEA:16237"/>
        <dbReference type="Rhea" id="RHEA-COMP:10747"/>
        <dbReference type="Rhea" id="RHEA-COMP:10748"/>
        <dbReference type="ChEBI" id="CHEBI:83833"/>
        <dbReference type="ChEBI" id="CHEBI:83834"/>
        <dbReference type="EC" id="5.2.1.8"/>
    </reaction>
</comment>
<dbReference type="SUPFAM" id="SSF48452">
    <property type="entry name" value="TPR-like"/>
    <property type="match status" value="1"/>
</dbReference>
<evidence type="ECO:0000256" key="2">
    <source>
        <dbReference type="ARBA" id="ARBA00013194"/>
    </source>
</evidence>
<organism evidence="6 7">
    <name type="scientific">Phytophthora sojae (strain P6497)</name>
    <name type="common">Soybean stem and root rot agent</name>
    <name type="synonym">Phytophthora megasperma f. sp. glycines</name>
    <dbReference type="NCBI Taxonomy" id="1094619"/>
    <lineage>
        <taxon>Eukaryota</taxon>
        <taxon>Sar</taxon>
        <taxon>Stramenopiles</taxon>
        <taxon>Oomycota</taxon>
        <taxon>Peronosporomycetes</taxon>
        <taxon>Peronosporales</taxon>
        <taxon>Peronosporaceae</taxon>
        <taxon>Phytophthora</taxon>
    </lineage>
</organism>
<evidence type="ECO:0000256" key="3">
    <source>
        <dbReference type="ARBA" id="ARBA00023110"/>
    </source>
</evidence>
<proteinExistence type="predicted"/>
<dbReference type="RefSeq" id="XP_009525675.1">
    <property type="nucleotide sequence ID" value="XM_009527380.1"/>
</dbReference>
<dbReference type="Gene3D" id="1.25.40.10">
    <property type="entry name" value="Tetratricopeptide repeat domain"/>
    <property type="match status" value="1"/>
</dbReference>
<dbReference type="PROSITE" id="PS50005">
    <property type="entry name" value="TPR"/>
    <property type="match status" value="1"/>
</dbReference>
<dbReference type="InterPro" id="IPR011990">
    <property type="entry name" value="TPR-like_helical_dom_sf"/>
</dbReference>
<evidence type="ECO:0000256" key="1">
    <source>
        <dbReference type="ARBA" id="ARBA00000971"/>
    </source>
</evidence>
<feature type="repeat" description="TPR" evidence="5">
    <location>
        <begin position="228"/>
        <end position="261"/>
    </location>
</feature>
<dbReference type="SMR" id="G4ZFB4"/>
<dbReference type="GeneID" id="20658319"/>
<evidence type="ECO:0000313" key="6">
    <source>
        <dbReference type="EMBL" id="EGZ16617.1"/>
    </source>
</evidence>
<dbReference type="SMART" id="SM00028">
    <property type="entry name" value="TPR"/>
    <property type="match status" value="3"/>
</dbReference>
<dbReference type="KEGG" id="psoj:PHYSODRAFT_504174"/>
<protein>
    <recommendedName>
        <fullName evidence="2">peptidylprolyl isomerase</fullName>
        <ecNumber evidence="2">5.2.1.8</ecNumber>
    </recommendedName>
</protein>
<reference evidence="6 7" key="1">
    <citation type="journal article" date="2006" name="Science">
        <title>Phytophthora genome sequences uncover evolutionary origins and mechanisms of pathogenesis.</title>
        <authorList>
            <person name="Tyler B.M."/>
            <person name="Tripathy S."/>
            <person name="Zhang X."/>
            <person name="Dehal P."/>
            <person name="Jiang R.H."/>
            <person name="Aerts A."/>
            <person name="Arredondo F.D."/>
            <person name="Baxter L."/>
            <person name="Bensasson D."/>
            <person name="Beynon J.L."/>
            <person name="Chapman J."/>
            <person name="Damasceno C.M."/>
            <person name="Dorrance A.E."/>
            <person name="Dou D."/>
            <person name="Dickerman A.W."/>
            <person name="Dubchak I.L."/>
            <person name="Garbelotto M."/>
            <person name="Gijzen M."/>
            <person name="Gordon S.G."/>
            <person name="Govers F."/>
            <person name="Grunwald N.J."/>
            <person name="Huang W."/>
            <person name="Ivors K.L."/>
            <person name="Jones R.W."/>
            <person name="Kamoun S."/>
            <person name="Krampis K."/>
            <person name="Lamour K.H."/>
            <person name="Lee M.K."/>
            <person name="McDonald W.H."/>
            <person name="Medina M."/>
            <person name="Meijer H.J."/>
            <person name="Nordberg E.K."/>
            <person name="Maclean D.J."/>
            <person name="Ospina-Giraldo M.D."/>
            <person name="Morris P.F."/>
            <person name="Phuntumart V."/>
            <person name="Putnam N.H."/>
            <person name="Rash S."/>
            <person name="Rose J.K."/>
            <person name="Sakihama Y."/>
            <person name="Salamov A.A."/>
            <person name="Savidor A."/>
            <person name="Scheuring C.F."/>
            <person name="Smith B.M."/>
            <person name="Sobral B.W."/>
            <person name="Terry A."/>
            <person name="Torto-Alalibo T.A."/>
            <person name="Win J."/>
            <person name="Xu Z."/>
            <person name="Zhang H."/>
            <person name="Grigoriev I.V."/>
            <person name="Rokhsar D.S."/>
            <person name="Boore J.L."/>
        </authorList>
    </citation>
    <scope>NUCLEOTIDE SEQUENCE [LARGE SCALE GENOMIC DNA]</scope>
    <source>
        <strain evidence="6 7">P6497</strain>
    </source>
</reference>
<keyword evidence="3" id="KW-0697">Rotamase</keyword>
<evidence type="ECO:0000256" key="5">
    <source>
        <dbReference type="PROSITE-ProRule" id="PRU00339"/>
    </source>
</evidence>
<dbReference type="EMBL" id="JH159154">
    <property type="protein sequence ID" value="EGZ16617.1"/>
    <property type="molecule type" value="Genomic_DNA"/>
</dbReference>
<evidence type="ECO:0000256" key="4">
    <source>
        <dbReference type="ARBA" id="ARBA00023235"/>
    </source>
</evidence>
<keyword evidence="7" id="KW-1185">Reference proteome</keyword>
<dbReference type="GO" id="GO:0003755">
    <property type="term" value="F:peptidyl-prolyl cis-trans isomerase activity"/>
    <property type="evidence" value="ECO:0007669"/>
    <property type="project" value="UniProtKB-EC"/>
</dbReference>